<proteinExistence type="predicted"/>
<comment type="caution">
    <text evidence="2">The sequence shown here is derived from an EMBL/GenBank/DDBJ whole genome shotgun (WGS) entry which is preliminary data.</text>
</comment>
<sequence>MITQPSSPSPPSSASSSSSPPLRCNPPIGLSPTRPHRRRRRRRRSANRTRRRLPAAPHGRRC</sequence>
<name>A0ABN7EDX5_SPIIN</name>
<feature type="compositionally biased region" description="Low complexity" evidence="1">
    <location>
        <begin position="12"/>
        <end position="21"/>
    </location>
</feature>
<reference evidence="3" key="1">
    <citation type="journal article" date="2020" name="Sci. Rep.">
        <title>Chromosome-scale genome assembly for the duckweed Spirodela intermedia, integrating cytogenetic maps, PacBio and Oxford Nanopore libraries.</title>
        <authorList>
            <person name="Hoang P.T.N."/>
            <person name="Fiebig A."/>
            <person name="Novak P."/>
            <person name="Macas J."/>
            <person name="Cao H.X."/>
            <person name="Stepanenko A."/>
            <person name="Chen G."/>
            <person name="Borisjuk N."/>
            <person name="Scholz U."/>
            <person name="Schubert I."/>
        </authorList>
    </citation>
    <scope>NUCLEOTIDE SEQUENCE [LARGE SCALE GENOMIC DNA]</scope>
</reference>
<organism evidence="2 3">
    <name type="scientific">Spirodela intermedia</name>
    <name type="common">Intermediate duckweed</name>
    <dbReference type="NCBI Taxonomy" id="51605"/>
    <lineage>
        <taxon>Eukaryota</taxon>
        <taxon>Viridiplantae</taxon>
        <taxon>Streptophyta</taxon>
        <taxon>Embryophyta</taxon>
        <taxon>Tracheophyta</taxon>
        <taxon>Spermatophyta</taxon>
        <taxon>Magnoliopsida</taxon>
        <taxon>Liliopsida</taxon>
        <taxon>Araceae</taxon>
        <taxon>Lemnoideae</taxon>
        <taxon>Spirodela</taxon>
    </lineage>
</organism>
<keyword evidence="3" id="KW-1185">Reference proteome</keyword>
<evidence type="ECO:0000313" key="2">
    <source>
        <dbReference type="EMBL" id="CAA6675853.1"/>
    </source>
</evidence>
<evidence type="ECO:0000256" key="1">
    <source>
        <dbReference type="SAM" id="MobiDB-lite"/>
    </source>
</evidence>
<gene>
    <name evidence="2" type="ORF">SI7747_UN022195</name>
</gene>
<accession>A0ABN7EDX5</accession>
<feature type="region of interest" description="Disordered" evidence="1">
    <location>
        <begin position="1"/>
        <end position="62"/>
    </location>
</feature>
<dbReference type="EMBL" id="CACRZD030000413">
    <property type="protein sequence ID" value="CAA6675853.1"/>
    <property type="molecule type" value="Genomic_DNA"/>
</dbReference>
<feature type="compositionally biased region" description="Basic residues" evidence="1">
    <location>
        <begin position="34"/>
        <end position="62"/>
    </location>
</feature>
<protein>
    <submittedName>
        <fullName evidence="2">Uncharacterized protein</fullName>
    </submittedName>
</protein>
<dbReference type="Proteomes" id="UP001189122">
    <property type="component" value="Unassembled WGS sequence"/>
</dbReference>
<evidence type="ECO:0000313" key="3">
    <source>
        <dbReference type="Proteomes" id="UP001189122"/>
    </source>
</evidence>